<gene>
    <name evidence="1" type="ORF">CLF_101593</name>
</gene>
<organism evidence="1 2">
    <name type="scientific">Clonorchis sinensis</name>
    <name type="common">Chinese liver fluke</name>
    <dbReference type="NCBI Taxonomy" id="79923"/>
    <lineage>
        <taxon>Eukaryota</taxon>
        <taxon>Metazoa</taxon>
        <taxon>Spiralia</taxon>
        <taxon>Lophotrochozoa</taxon>
        <taxon>Platyhelminthes</taxon>
        <taxon>Trematoda</taxon>
        <taxon>Digenea</taxon>
        <taxon>Opisthorchiida</taxon>
        <taxon>Opisthorchiata</taxon>
        <taxon>Opisthorchiidae</taxon>
        <taxon>Clonorchis</taxon>
    </lineage>
</organism>
<dbReference type="Proteomes" id="UP000008909">
    <property type="component" value="Unassembled WGS sequence"/>
</dbReference>
<feature type="non-terminal residue" evidence="1">
    <location>
        <position position="94"/>
    </location>
</feature>
<dbReference type="EMBL" id="DF142888">
    <property type="protein sequence ID" value="GAA48425.1"/>
    <property type="molecule type" value="Genomic_DNA"/>
</dbReference>
<evidence type="ECO:0000313" key="1">
    <source>
        <dbReference type="EMBL" id="GAA48425.1"/>
    </source>
</evidence>
<protein>
    <submittedName>
        <fullName evidence="1">Glycine dehydrogenase</fullName>
    </submittedName>
</protein>
<name>G7Y639_CLOSI</name>
<accession>G7Y639</accession>
<reference evidence="1" key="1">
    <citation type="journal article" date="2011" name="Genome Biol.">
        <title>The draft genome of the carcinogenic human liver fluke Clonorchis sinensis.</title>
        <authorList>
            <person name="Wang X."/>
            <person name="Chen W."/>
            <person name="Huang Y."/>
            <person name="Sun J."/>
            <person name="Men J."/>
            <person name="Liu H."/>
            <person name="Luo F."/>
            <person name="Guo L."/>
            <person name="Lv X."/>
            <person name="Deng C."/>
            <person name="Zhou C."/>
            <person name="Fan Y."/>
            <person name="Li X."/>
            <person name="Huang L."/>
            <person name="Hu Y."/>
            <person name="Liang C."/>
            <person name="Hu X."/>
            <person name="Xu J."/>
            <person name="Yu X."/>
        </authorList>
    </citation>
    <scope>NUCLEOTIDE SEQUENCE [LARGE SCALE GENOMIC DNA]</scope>
    <source>
        <strain evidence="1">Henan</strain>
    </source>
</reference>
<evidence type="ECO:0000313" key="2">
    <source>
        <dbReference type="Proteomes" id="UP000008909"/>
    </source>
</evidence>
<proteinExistence type="predicted"/>
<reference key="2">
    <citation type="submission" date="2011-10" db="EMBL/GenBank/DDBJ databases">
        <title>The genome and transcriptome sequence of Clonorchis sinensis provide insights into the carcinogenic liver fluke.</title>
        <authorList>
            <person name="Wang X."/>
            <person name="Huang Y."/>
            <person name="Chen W."/>
            <person name="Liu H."/>
            <person name="Guo L."/>
            <person name="Chen Y."/>
            <person name="Luo F."/>
            <person name="Zhou W."/>
            <person name="Sun J."/>
            <person name="Mao Q."/>
            <person name="Liang P."/>
            <person name="Zhou C."/>
            <person name="Tian Y."/>
            <person name="Men J."/>
            <person name="Lv X."/>
            <person name="Huang L."/>
            <person name="Zhou J."/>
            <person name="Hu Y."/>
            <person name="Li R."/>
            <person name="Zhang F."/>
            <person name="Lei H."/>
            <person name="Li X."/>
            <person name="Hu X."/>
            <person name="Liang C."/>
            <person name="Xu J."/>
            <person name="Wu Z."/>
            <person name="Yu X."/>
        </authorList>
    </citation>
    <scope>NUCLEOTIDE SEQUENCE</scope>
    <source>
        <strain>Henan</strain>
    </source>
</reference>
<dbReference type="AlphaFoldDB" id="G7Y639"/>
<keyword evidence="2" id="KW-1185">Reference proteome</keyword>
<sequence>MTVEELHSAGILFSFQIFCSMVVRLFTRTSPPSLKSAGCRLSGPGALSRFRIEISRWISVADGGLVSMFHSGLLGSSSGCVEGDQVNCSWKCSA</sequence>